<dbReference type="Pfam" id="PF13976">
    <property type="entry name" value="gag_pre-integrs"/>
    <property type="match status" value="1"/>
</dbReference>
<keyword evidence="1" id="KW-0645">Protease</keyword>
<feature type="domain" description="Reverse transcriptase Ty1/copia-type" evidence="4">
    <location>
        <begin position="524"/>
        <end position="653"/>
    </location>
</feature>
<evidence type="ECO:0000259" key="4">
    <source>
        <dbReference type="Pfam" id="PF07727"/>
    </source>
</evidence>
<comment type="caution">
    <text evidence="8">The sequence shown here is derived from an EMBL/GenBank/DDBJ whole genome shotgun (WGS) entry which is preliminary data.</text>
</comment>
<dbReference type="Pfam" id="PF22936">
    <property type="entry name" value="Pol_BBD"/>
    <property type="match status" value="1"/>
</dbReference>
<dbReference type="Pfam" id="PF25597">
    <property type="entry name" value="SH3_retrovirus"/>
    <property type="match status" value="1"/>
</dbReference>
<feature type="domain" description="Retroviral polymerase SH3-like" evidence="7">
    <location>
        <begin position="276"/>
        <end position="332"/>
    </location>
</feature>
<dbReference type="EMBL" id="BQNB010014199">
    <property type="protein sequence ID" value="GJT25255.1"/>
    <property type="molecule type" value="Genomic_DNA"/>
</dbReference>
<dbReference type="InterPro" id="IPR054722">
    <property type="entry name" value="PolX-like_BBD"/>
</dbReference>
<evidence type="ECO:0000256" key="2">
    <source>
        <dbReference type="ARBA" id="ARBA00022723"/>
    </source>
</evidence>
<feature type="domain" description="GAG-pre-integrase" evidence="5">
    <location>
        <begin position="115"/>
        <end position="187"/>
    </location>
</feature>
<dbReference type="InterPro" id="IPR039537">
    <property type="entry name" value="Retrotran_Ty1/copia-like"/>
</dbReference>
<evidence type="ECO:0000259" key="5">
    <source>
        <dbReference type="Pfam" id="PF13976"/>
    </source>
</evidence>
<protein>
    <submittedName>
        <fullName evidence="8">Integrase, catalytic region, zinc finger, CCHC-type containing protein</fullName>
    </submittedName>
</protein>
<dbReference type="PANTHER" id="PTHR42648">
    <property type="entry name" value="TRANSPOSASE, PUTATIVE-RELATED"/>
    <property type="match status" value="1"/>
</dbReference>
<organism evidence="8 9">
    <name type="scientific">Tanacetum coccineum</name>
    <dbReference type="NCBI Taxonomy" id="301880"/>
    <lineage>
        <taxon>Eukaryota</taxon>
        <taxon>Viridiplantae</taxon>
        <taxon>Streptophyta</taxon>
        <taxon>Embryophyta</taxon>
        <taxon>Tracheophyta</taxon>
        <taxon>Spermatophyta</taxon>
        <taxon>Magnoliopsida</taxon>
        <taxon>eudicotyledons</taxon>
        <taxon>Gunneridae</taxon>
        <taxon>Pentapetalae</taxon>
        <taxon>asterids</taxon>
        <taxon>campanulids</taxon>
        <taxon>Asterales</taxon>
        <taxon>Asteraceae</taxon>
        <taxon>Asteroideae</taxon>
        <taxon>Anthemideae</taxon>
        <taxon>Anthemidinae</taxon>
        <taxon>Tanacetum</taxon>
    </lineage>
</organism>
<dbReference type="InterPro" id="IPR013103">
    <property type="entry name" value="RVT_2"/>
</dbReference>
<evidence type="ECO:0000313" key="8">
    <source>
        <dbReference type="EMBL" id="GJT25255.1"/>
    </source>
</evidence>
<name>A0ABQ5CDV1_9ASTR</name>
<dbReference type="InterPro" id="IPR057670">
    <property type="entry name" value="SH3_retrovirus"/>
</dbReference>
<evidence type="ECO:0000256" key="3">
    <source>
        <dbReference type="ARBA" id="ARBA00022801"/>
    </source>
</evidence>
<keyword evidence="2" id="KW-0479">Metal-binding</keyword>
<proteinExistence type="predicted"/>
<dbReference type="Pfam" id="PF07727">
    <property type="entry name" value="RVT_2"/>
    <property type="match status" value="1"/>
</dbReference>
<evidence type="ECO:0000259" key="7">
    <source>
        <dbReference type="Pfam" id="PF25597"/>
    </source>
</evidence>
<dbReference type="Proteomes" id="UP001151760">
    <property type="component" value="Unassembled WGS sequence"/>
</dbReference>
<gene>
    <name evidence="8" type="ORF">Tco_0895192</name>
</gene>
<sequence length="868" mass="97966">MFVLSQVVQIVLWYLDSGCSRHMTGDRARLINFVEKFIGTVRFGNDEYAAIVGYGDYKLGDTIISRVYYVEGLKHNLFSVGQFCDGGLEVAFRQHSCHIRNYDMVDLLNGSRTTNLYSISLNDMMSASPVCLLTKASSTKSWLWHRRLNHLNFGTLNELARNDLVRGLPMLKYDKDHLCPSCQLGKSKKASHPLKTTNTNTEVLHTLHMDLCGPMRSESINKRTQCALNATVRFVRTIMDGNALSNDGTNSFGSCSVYAILLGKDGFLQYFRVFGSLCYPTNDYDDVGKLKAKADIGIFVGYAPTKKAYRIYNKRTRKIQETVHVAFDELTEGLTSVQTSSGLAPQQMTSVQNSTELELTALQSGRSRSNCIRPRTTSVSFNRKRVDDLFQWFDDDEVVPTTPVNVPAAPAPENANGSPSTTVISEGAPAVTENLLPHQIPLPDTSDSDGETLFDHVDSNVFDTHNAPETDSDNIFIIQLNGFSRLSRMNWRRVVEQSSVSGESLIVRKLKDFVDPEHTIACVPHQESFYRTQQCSNVLGYDKLSAFLIKSGFTKGVVDPTLFTRKTGKHLLLVQIYVDDIIFASINPKACKLFAFEMNSTFKMSMMGQMSFFLGLQVSQNPRGIFINQSKYAQEILKKFGFDSCTPIDTPMRRFQFLNEDKGGKIMILHGFRVNSIRHSPLKEADTSPYLDVVLKYFWVTVLNSDYGFAFTNIPTCIVTIKSAIALCCLCIVFSNIALKHFDIRHSLYQEQVERKVVELYFLKVILWNAEEKDRCCTPGYSYGLCAHVVFGLRPTSEVDFLKLAIDRVILIHGYDLGSYRANTWHQKSNHLLKIMSKRQILDSFGKSSNLDSKLCPRDFESYAMMDM</sequence>
<keyword evidence="3" id="KW-0378">Hydrolase</keyword>
<evidence type="ECO:0000256" key="1">
    <source>
        <dbReference type="ARBA" id="ARBA00022670"/>
    </source>
</evidence>
<feature type="domain" description="Retrovirus-related Pol polyprotein from transposon TNT 1-94-like beta-barrel" evidence="6">
    <location>
        <begin position="13"/>
        <end position="87"/>
    </location>
</feature>
<dbReference type="PANTHER" id="PTHR42648:SF18">
    <property type="entry name" value="RETROTRANSPOSON, UNCLASSIFIED-LIKE PROTEIN"/>
    <property type="match status" value="1"/>
</dbReference>
<accession>A0ABQ5CDV1</accession>
<evidence type="ECO:0000259" key="6">
    <source>
        <dbReference type="Pfam" id="PF22936"/>
    </source>
</evidence>
<reference evidence="8" key="2">
    <citation type="submission" date="2022-01" db="EMBL/GenBank/DDBJ databases">
        <authorList>
            <person name="Yamashiro T."/>
            <person name="Shiraishi A."/>
            <person name="Satake H."/>
            <person name="Nakayama K."/>
        </authorList>
    </citation>
    <scope>NUCLEOTIDE SEQUENCE</scope>
</reference>
<evidence type="ECO:0000313" key="9">
    <source>
        <dbReference type="Proteomes" id="UP001151760"/>
    </source>
</evidence>
<dbReference type="InterPro" id="IPR025724">
    <property type="entry name" value="GAG-pre-integrase_dom"/>
</dbReference>
<keyword evidence="9" id="KW-1185">Reference proteome</keyword>
<reference evidence="8" key="1">
    <citation type="journal article" date="2022" name="Int. J. Mol. Sci.">
        <title>Draft Genome of Tanacetum Coccineum: Genomic Comparison of Closely Related Tanacetum-Family Plants.</title>
        <authorList>
            <person name="Yamashiro T."/>
            <person name="Shiraishi A."/>
            <person name="Nakayama K."/>
            <person name="Satake H."/>
        </authorList>
    </citation>
    <scope>NUCLEOTIDE SEQUENCE</scope>
</reference>